<accession>A0A2G5H9A9</accession>
<evidence type="ECO:0000256" key="1">
    <source>
        <dbReference type="SAM" id="MobiDB-lite"/>
    </source>
</evidence>
<reference evidence="3 5" key="2">
    <citation type="submission" date="2023-09" db="EMBL/GenBank/DDBJ databases">
        <title>Complete-Gapless Cercospora beticola genome.</title>
        <authorList>
            <person name="Wyatt N.A."/>
            <person name="Spanner R.E."/>
            <person name="Bolton M.D."/>
        </authorList>
    </citation>
    <scope>NUCLEOTIDE SEQUENCE [LARGE SCALE GENOMIC DNA]</scope>
    <source>
        <strain evidence="3">Cb09-40</strain>
    </source>
</reference>
<protein>
    <submittedName>
        <fullName evidence="2">Uncharacterized protein</fullName>
    </submittedName>
</protein>
<keyword evidence="5" id="KW-1185">Reference proteome</keyword>
<sequence>MNPTLSRVVLFNEEDSFHRMEHFNSSDVRGPDLTFPIHPLFQTIEGTKDDEYRYPVTACRLASLLLEKALPFFHSILVVGDSVVNCNNGTLKHICPEPKASLTIVEQQMTRAKLNELATGVRIIPSPPDKSNVDALCDPQSLVTFRQLPGPGSVILLNVDRLDDIMEAEDDGHFVAMLWSTIVLATTLVHELVHAAVYSMHTCRCTGIFVGGSQTSENGFDPETFLFGGILNRFGVADDLPCYFIDEEPSSFLGMICCEEYPNFTRMNNLAPGIQARFRGPPLADTYVYWSTPFPWVHDLLQQSFWDNALTGGNNALHPPRTSGVIMAESADPAVKAQQQQIRAIQLMASGEYEVNERGIISLSSAATEPEDDDSERITTSSEGEEEEQQE</sequence>
<evidence type="ECO:0000313" key="5">
    <source>
        <dbReference type="Proteomes" id="UP001302367"/>
    </source>
</evidence>
<evidence type="ECO:0000313" key="3">
    <source>
        <dbReference type="EMBL" id="WPB02926.1"/>
    </source>
</evidence>
<proteinExistence type="predicted"/>
<reference evidence="2 4" key="1">
    <citation type="submission" date="2015-10" db="EMBL/GenBank/DDBJ databases">
        <title>The cercosporin biosynthetic gene cluster was horizontally transferred to several fungal lineages and shown to be expanded in Cercospora beticola based on microsynteny with recipient genomes.</title>
        <authorList>
            <person name="De Jonge R."/>
            <person name="Ebert M.K."/>
            <person name="Suttle J.C."/>
            <person name="Jurick Ii W.M."/>
            <person name="Secor G.A."/>
            <person name="Thomma B.P."/>
            <person name="Van De Peer Y."/>
            <person name="Bolton M.D."/>
        </authorList>
    </citation>
    <scope>NUCLEOTIDE SEQUENCE [LARGE SCALE GENOMIC DNA]</scope>
    <source>
        <strain evidence="2 4">09-40</strain>
    </source>
</reference>
<name>A0A2G5H9A9_CERBT</name>
<dbReference type="Proteomes" id="UP001302367">
    <property type="component" value="Chromosome 5"/>
</dbReference>
<feature type="region of interest" description="Disordered" evidence="1">
    <location>
        <begin position="360"/>
        <end position="391"/>
    </location>
</feature>
<evidence type="ECO:0000313" key="2">
    <source>
        <dbReference type="EMBL" id="PIA89117.1"/>
    </source>
</evidence>
<evidence type="ECO:0000313" key="4">
    <source>
        <dbReference type="Proteomes" id="UP000230605"/>
    </source>
</evidence>
<dbReference type="EMBL" id="CP134188">
    <property type="protein sequence ID" value="WPB02926.1"/>
    <property type="molecule type" value="Genomic_DNA"/>
</dbReference>
<dbReference type="Proteomes" id="UP000230605">
    <property type="component" value="Chromosome 5"/>
</dbReference>
<gene>
    <name evidence="2" type="ORF">CB0940_07005</name>
    <name evidence="3" type="ORF">RHO25_007562</name>
</gene>
<dbReference type="EMBL" id="LKMD01000108">
    <property type="protein sequence ID" value="PIA89117.1"/>
    <property type="molecule type" value="Genomic_DNA"/>
</dbReference>
<dbReference type="OrthoDB" id="10254945at2759"/>
<dbReference type="AlphaFoldDB" id="A0A2G5H9A9"/>
<organism evidence="2 4">
    <name type="scientific">Cercospora beticola</name>
    <name type="common">Sugarbeet leaf spot fungus</name>
    <dbReference type="NCBI Taxonomy" id="122368"/>
    <lineage>
        <taxon>Eukaryota</taxon>
        <taxon>Fungi</taxon>
        <taxon>Dikarya</taxon>
        <taxon>Ascomycota</taxon>
        <taxon>Pezizomycotina</taxon>
        <taxon>Dothideomycetes</taxon>
        <taxon>Dothideomycetidae</taxon>
        <taxon>Mycosphaerellales</taxon>
        <taxon>Mycosphaerellaceae</taxon>
        <taxon>Cercospora</taxon>
    </lineage>
</organism>